<accession>A0AAE4AZJ7</accession>
<keyword evidence="2" id="KW-1185">Reference proteome</keyword>
<protein>
    <submittedName>
        <fullName evidence="1">Uncharacterized protein</fullName>
    </submittedName>
</protein>
<name>A0AAE4AZJ7_9ACTN</name>
<evidence type="ECO:0000313" key="1">
    <source>
        <dbReference type="EMBL" id="MDQ0366033.1"/>
    </source>
</evidence>
<evidence type="ECO:0000313" key="2">
    <source>
        <dbReference type="Proteomes" id="UP001240236"/>
    </source>
</evidence>
<dbReference type="Proteomes" id="UP001240236">
    <property type="component" value="Unassembled WGS sequence"/>
</dbReference>
<dbReference type="AlphaFoldDB" id="A0AAE4AZJ7"/>
<dbReference type="RefSeq" id="WP_307239064.1">
    <property type="nucleotide sequence ID" value="NZ_JAUSUZ010000001.1"/>
</dbReference>
<organism evidence="1 2">
    <name type="scientific">Catenuloplanes indicus</name>
    <dbReference type="NCBI Taxonomy" id="137267"/>
    <lineage>
        <taxon>Bacteria</taxon>
        <taxon>Bacillati</taxon>
        <taxon>Actinomycetota</taxon>
        <taxon>Actinomycetes</taxon>
        <taxon>Micromonosporales</taxon>
        <taxon>Micromonosporaceae</taxon>
        <taxon>Catenuloplanes</taxon>
    </lineage>
</organism>
<dbReference type="EMBL" id="JAUSUZ010000001">
    <property type="protein sequence ID" value="MDQ0366033.1"/>
    <property type="molecule type" value="Genomic_DNA"/>
</dbReference>
<comment type="caution">
    <text evidence="1">The sequence shown here is derived from an EMBL/GenBank/DDBJ whole genome shotgun (WGS) entry which is preliminary data.</text>
</comment>
<gene>
    <name evidence="1" type="ORF">J2S42_002702</name>
</gene>
<sequence length="113" mass="11862">MRLASHAVEAVAAGTPERGHPGGDGGLVRTHVTVTERTEVELKPYRTLGVVEIVGVRTPLVQQFVTVTLGENAGKAGLVVCLERVEVDVDGGRGAGFASARGDRLAYEPGERD</sequence>
<reference evidence="1 2" key="1">
    <citation type="submission" date="2023-07" db="EMBL/GenBank/DDBJ databases">
        <title>Sequencing the genomes of 1000 actinobacteria strains.</title>
        <authorList>
            <person name="Klenk H.-P."/>
        </authorList>
    </citation>
    <scope>NUCLEOTIDE SEQUENCE [LARGE SCALE GENOMIC DNA]</scope>
    <source>
        <strain evidence="1 2">DSM 44709</strain>
    </source>
</reference>
<proteinExistence type="predicted"/>